<dbReference type="Proteomes" id="UP000515733">
    <property type="component" value="Chromosome"/>
</dbReference>
<sequence length="160" mass="16461">MKSVAITATGFALGVLSLGAGVVAPAGAEEYTAVMPANITWKDAPSIGPGAKTAVINGDPKSSGPFVMRLKLAPKSKIGVHTHPADENVTVLSGTLYFAAGDKFDAKTAKPFGPGSYFSIEKGKPMFAYTTDEEAVVQLNGIGPWGLTYLDGPDGSATKK</sequence>
<dbReference type="EMBL" id="LR778301">
    <property type="protein sequence ID" value="CAB1367542.1"/>
    <property type="molecule type" value="Genomic_DNA"/>
</dbReference>
<gene>
    <name evidence="1" type="ORF">DENOEST_0377</name>
</gene>
<protein>
    <recommendedName>
        <fullName evidence="3">Cupin</fullName>
    </recommendedName>
</protein>
<accession>A0A6S6XXE1</accession>
<dbReference type="InterPro" id="IPR011051">
    <property type="entry name" value="RmlC_Cupin_sf"/>
</dbReference>
<dbReference type="SUPFAM" id="SSF51182">
    <property type="entry name" value="RmlC-like cupins"/>
    <property type="match status" value="1"/>
</dbReference>
<dbReference type="Gene3D" id="2.60.120.10">
    <property type="entry name" value="Jelly Rolls"/>
    <property type="match status" value="1"/>
</dbReference>
<organism evidence="1 2">
    <name type="scientific">Denitratisoma oestradiolicum</name>
    <dbReference type="NCBI Taxonomy" id="311182"/>
    <lineage>
        <taxon>Bacteria</taxon>
        <taxon>Pseudomonadati</taxon>
        <taxon>Pseudomonadota</taxon>
        <taxon>Betaproteobacteria</taxon>
        <taxon>Nitrosomonadales</taxon>
        <taxon>Sterolibacteriaceae</taxon>
        <taxon>Denitratisoma</taxon>
    </lineage>
</organism>
<dbReference type="OrthoDB" id="1433532at2"/>
<keyword evidence="2" id="KW-1185">Reference proteome</keyword>
<dbReference type="RefSeq" id="WP_145772233.1">
    <property type="nucleotide sequence ID" value="NZ_LR778301.1"/>
</dbReference>
<evidence type="ECO:0000313" key="2">
    <source>
        <dbReference type="Proteomes" id="UP000515733"/>
    </source>
</evidence>
<dbReference type="CDD" id="cd06989">
    <property type="entry name" value="cupin_DRT102"/>
    <property type="match status" value="1"/>
</dbReference>
<evidence type="ECO:0000313" key="1">
    <source>
        <dbReference type="EMBL" id="CAB1367542.1"/>
    </source>
</evidence>
<dbReference type="KEGG" id="doe:DENOEST_0377"/>
<dbReference type="AlphaFoldDB" id="A0A6S6XXE1"/>
<dbReference type="InterPro" id="IPR014710">
    <property type="entry name" value="RmlC-like_jellyroll"/>
</dbReference>
<reference evidence="1 2" key="1">
    <citation type="submission" date="2020-03" db="EMBL/GenBank/DDBJ databases">
        <authorList>
            <consortium name="Genoscope - CEA"/>
            <person name="William W."/>
        </authorList>
    </citation>
    <scope>NUCLEOTIDE SEQUENCE [LARGE SCALE GENOMIC DNA]</scope>
    <source>
        <strain evidence="2">DSM 16959</strain>
    </source>
</reference>
<evidence type="ECO:0008006" key="3">
    <source>
        <dbReference type="Google" id="ProtNLM"/>
    </source>
</evidence>
<proteinExistence type="predicted"/>
<name>A0A6S6XXE1_9PROT</name>